<dbReference type="InterPro" id="IPR011059">
    <property type="entry name" value="Metal-dep_hydrolase_composite"/>
</dbReference>
<organism evidence="2 3">
    <name type="scientific">Candidatus Methylumidiphilus alinenensis</name>
    <dbReference type="NCBI Taxonomy" id="2202197"/>
    <lineage>
        <taxon>Bacteria</taxon>
        <taxon>Pseudomonadati</taxon>
        <taxon>Pseudomonadota</taxon>
        <taxon>Gammaproteobacteria</taxon>
        <taxon>Methylococcales</taxon>
        <taxon>Candidatus Methylumidiphilus</taxon>
    </lineage>
</organism>
<proteinExistence type="predicted"/>
<dbReference type="Pfam" id="PF07969">
    <property type="entry name" value="Amidohydro_3"/>
    <property type="match status" value="1"/>
</dbReference>
<dbReference type="GO" id="GO:0016810">
    <property type="term" value="F:hydrolase activity, acting on carbon-nitrogen (but not peptide) bonds"/>
    <property type="evidence" value="ECO:0007669"/>
    <property type="project" value="InterPro"/>
</dbReference>
<evidence type="ECO:0000259" key="1">
    <source>
        <dbReference type="Pfam" id="PF07969"/>
    </source>
</evidence>
<accession>A0A2W4TAY1</accession>
<dbReference type="InterPro" id="IPR032466">
    <property type="entry name" value="Metal_Hydrolase"/>
</dbReference>
<dbReference type="Gene3D" id="2.30.40.10">
    <property type="entry name" value="Urease, subunit C, domain 1"/>
    <property type="match status" value="1"/>
</dbReference>
<comment type="caution">
    <text evidence="2">The sequence shown here is derived from an EMBL/GenBank/DDBJ whole genome shotgun (WGS) entry which is preliminary data.</text>
</comment>
<sequence length="155" mass="16823">MLTKLTGGKVYDPAHGINGEIRDIWIRDGRIVANPGDNQPTEEYDLLGKIVMAGAIDMHTHIGGGKVTIARNLLPEDHRGDSVEREGLMRAGCGHAVPSTLTTGYRYAEMGYTAGFEPAVLPINARQAHHEMADVPLMDVGGFARSQAPAWEWGF</sequence>
<gene>
    <name evidence="2" type="ORF">DM484_02850</name>
</gene>
<dbReference type="Proteomes" id="UP000249396">
    <property type="component" value="Unassembled WGS sequence"/>
</dbReference>
<reference evidence="2 3" key="1">
    <citation type="journal article" date="2018" name="Aquat. Microb. Ecol.">
        <title>Gammaproteobacterial methanotrophs dominate.</title>
        <authorList>
            <person name="Rissanen A.J."/>
            <person name="Saarenheimo J."/>
            <person name="Tiirola M."/>
            <person name="Peura S."/>
            <person name="Aalto S.L."/>
            <person name="Karvinen A."/>
            <person name="Nykanen H."/>
        </authorList>
    </citation>
    <scope>NUCLEOTIDE SEQUENCE [LARGE SCALE GENOMIC DNA]</scope>
    <source>
        <strain evidence="2">AMbin10</strain>
    </source>
</reference>
<name>A0A2W4TAY1_9GAMM</name>
<dbReference type="InterPro" id="IPR013108">
    <property type="entry name" value="Amidohydro_3"/>
</dbReference>
<feature type="domain" description="Amidohydrolase 3" evidence="1">
    <location>
        <begin position="42"/>
        <end position="147"/>
    </location>
</feature>
<dbReference type="AlphaFoldDB" id="A0A2W4TAY1"/>
<protein>
    <recommendedName>
        <fullName evidence="1">Amidohydrolase 3 domain-containing protein</fullName>
    </recommendedName>
</protein>
<dbReference type="SUPFAM" id="SSF51338">
    <property type="entry name" value="Composite domain of metallo-dependent hydrolases"/>
    <property type="match status" value="1"/>
</dbReference>
<dbReference type="SUPFAM" id="SSF51556">
    <property type="entry name" value="Metallo-dependent hydrolases"/>
    <property type="match status" value="1"/>
</dbReference>
<evidence type="ECO:0000313" key="2">
    <source>
        <dbReference type="EMBL" id="PZN84430.1"/>
    </source>
</evidence>
<evidence type="ECO:0000313" key="3">
    <source>
        <dbReference type="Proteomes" id="UP000249396"/>
    </source>
</evidence>
<dbReference type="EMBL" id="QJPH01000154">
    <property type="protein sequence ID" value="PZN84430.1"/>
    <property type="molecule type" value="Genomic_DNA"/>
</dbReference>